<sequence>MSAPAETTVDGVADICAAAAAAAPGFAALPLPERAGLLRDVAAALRAAERDLVALADEETALGAERLTGELARTTHQLDLFADGVLDGRFREIIVDRNGPGPDLRRMLVPIGPVAVFAASNFPLAFSVAGGDTASALAAGCPVVVKAHPGHPRLSELCAALVAEVLPEGVLDLTHGMEAGRALVTNPDIRAAAFTGSATGGRALADLAHARPDPIPFYGELGSLNPVVVTAAAVEARGPEIADGFVASYTLGAGQFCTKPGVVLISRGHGLDDRLAEAVSLVEPRRLLGERIAAAYRDGVAALAEAPGVTPLVRPIPTSGDVAAPALFKVPARELAGPLLEECFGPVSVLAEYDSVAELVAAVERLPGSLTMTIHAEQSDTALVRTLLVMAAARAGRIVHNGWPTGVTVSPAMQHGGPWPSTTDPLHTSVGFTAIRRFLRPVVFQDVPDEFLPAPLRDTPLRDTHDRHPQTGDS</sequence>
<dbReference type="PANTHER" id="PTHR43353">
    <property type="entry name" value="SUCCINATE-SEMIALDEHYDE DEHYDROGENASE, MITOCHONDRIAL"/>
    <property type="match status" value="1"/>
</dbReference>
<dbReference type="AlphaFoldDB" id="A0A372G994"/>
<dbReference type="InterPro" id="IPR016162">
    <property type="entry name" value="Ald_DH_N"/>
</dbReference>
<evidence type="ECO:0000313" key="4">
    <source>
        <dbReference type="EMBL" id="RFS81955.1"/>
    </source>
</evidence>
<dbReference type="InterPro" id="IPR016161">
    <property type="entry name" value="Ald_DH/histidinol_DH"/>
</dbReference>
<dbReference type="InterPro" id="IPR050740">
    <property type="entry name" value="Aldehyde_DH_Superfamily"/>
</dbReference>
<dbReference type="Proteomes" id="UP000262882">
    <property type="component" value="Unassembled WGS sequence"/>
</dbReference>
<dbReference type="GO" id="GO:0016620">
    <property type="term" value="F:oxidoreductase activity, acting on the aldehyde or oxo group of donors, NAD or NADP as acceptor"/>
    <property type="evidence" value="ECO:0007669"/>
    <property type="project" value="InterPro"/>
</dbReference>
<dbReference type="Gene3D" id="3.40.605.10">
    <property type="entry name" value="Aldehyde Dehydrogenase, Chain A, domain 1"/>
    <property type="match status" value="1"/>
</dbReference>
<dbReference type="InterPro" id="IPR044151">
    <property type="entry name" value="ALDH_KGSADH"/>
</dbReference>
<dbReference type="InterPro" id="IPR016163">
    <property type="entry name" value="Ald_DH_C"/>
</dbReference>
<gene>
    <name evidence="4" type="ORF">D0T12_30080</name>
</gene>
<proteinExistence type="predicted"/>
<dbReference type="Gene3D" id="3.40.309.10">
    <property type="entry name" value="Aldehyde Dehydrogenase, Chain A, domain 2"/>
    <property type="match status" value="1"/>
</dbReference>
<dbReference type="RefSeq" id="WP_117403852.1">
    <property type="nucleotide sequence ID" value="NZ_QVNQ01000011.1"/>
</dbReference>
<comment type="caution">
    <text evidence="4">The sequence shown here is derived from an EMBL/GenBank/DDBJ whole genome shotgun (WGS) entry which is preliminary data.</text>
</comment>
<dbReference type="InterPro" id="IPR015590">
    <property type="entry name" value="Aldehyde_DH_dom"/>
</dbReference>
<keyword evidence="1" id="KW-0560">Oxidoreductase</keyword>
<reference evidence="4 5" key="1">
    <citation type="submission" date="2018-08" db="EMBL/GenBank/DDBJ databases">
        <title>Actinomadura spongicola sp. nov., isolated from marine sponge Leucetta chagosensis.</title>
        <authorList>
            <person name="Li L."/>
            <person name="Lin H.W."/>
        </authorList>
    </citation>
    <scope>NUCLEOTIDE SEQUENCE [LARGE SCALE GENOMIC DNA]</scope>
    <source>
        <strain evidence="4 5">LHW52907</strain>
    </source>
</reference>
<feature type="region of interest" description="Disordered" evidence="2">
    <location>
        <begin position="454"/>
        <end position="474"/>
    </location>
</feature>
<dbReference type="PANTHER" id="PTHR43353:SF3">
    <property type="entry name" value="ALDEHYDE DEHYDROGENASE-RELATED"/>
    <property type="match status" value="1"/>
</dbReference>
<organism evidence="4 5">
    <name type="scientific">Actinomadura spongiicola</name>
    <dbReference type="NCBI Taxonomy" id="2303421"/>
    <lineage>
        <taxon>Bacteria</taxon>
        <taxon>Bacillati</taxon>
        <taxon>Actinomycetota</taxon>
        <taxon>Actinomycetes</taxon>
        <taxon>Streptosporangiales</taxon>
        <taxon>Thermomonosporaceae</taxon>
        <taxon>Actinomadura</taxon>
    </lineage>
</organism>
<name>A0A372G994_9ACTN</name>
<feature type="domain" description="Aldehyde dehydrogenase" evidence="3">
    <location>
        <begin position="6"/>
        <end position="418"/>
    </location>
</feature>
<feature type="compositionally biased region" description="Basic and acidic residues" evidence="2">
    <location>
        <begin position="459"/>
        <end position="474"/>
    </location>
</feature>
<evidence type="ECO:0000259" key="3">
    <source>
        <dbReference type="Pfam" id="PF00171"/>
    </source>
</evidence>
<accession>A0A372G994</accession>
<evidence type="ECO:0000256" key="1">
    <source>
        <dbReference type="ARBA" id="ARBA00023002"/>
    </source>
</evidence>
<dbReference type="Pfam" id="PF00171">
    <property type="entry name" value="Aldedh"/>
    <property type="match status" value="1"/>
</dbReference>
<keyword evidence="5" id="KW-1185">Reference proteome</keyword>
<evidence type="ECO:0000313" key="5">
    <source>
        <dbReference type="Proteomes" id="UP000262882"/>
    </source>
</evidence>
<dbReference type="SUPFAM" id="SSF53720">
    <property type="entry name" value="ALDH-like"/>
    <property type="match status" value="1"/>
</dbReference>
<dbReference type="CDD" id="cd07129">
    <property type="entry name" value="ALDH_KGSADH"/>
    <property type="match status" value="1"/>
</dbReference>
<protein>
    <submittedName>
        <fullName evidence="4">Aldehyde dehydrogenase (NADP(+))</fullName>
    </submittedName>
</protein>
<dbReference type="OrthoDB" id="9770537at2"/>
<evidence type="ECO:0000256" key="2">
    <source>
        <dbReference type="SAM" id="MobiDB-lite"/>
    </source>
</evidence>
<dbReference type="EMBL" id="QVNQ01000011">
    <property type="protein sequence ID" value="RFS81955.1"/>
    <property type="molecule type" value="Genomic_DNA"/>
</dbReference>